<accession>A0A923FVT4</accession>
<reference evidence="3" key="1">
    <citation type="journal article" date="2020" name="Microorganisms">
        <title>Reliable Identification of Environmental Pseudomonas Isolates Using the rpoD Gene.</title>
        <authorList>
            <consortium name="The Broad Institute Genome Sequencing Platform"/>
            <person name="Girard L."/>
            <person name="Lood C."/>
            <person name="Rokni-Zadeh H."/>
            <person name="van Noort V."/>
            <person name="Lavigne R."/>
            <person name="De Mot R."/>
        </authorList>
    </citation>
    <scope>NUCLEOTIDE SEQUENCE</scope>
    <source>
        <strain evidence="3">SWRI10</strain>
    </source>
</reference>
<feature type="transmembrane region" description="Helical" evidence="1">
    <location>
        <begin position="84"/>
        <end position="112"/>
    </location>
</feature>
<feature type="transmembrane region" description="Helical" evidence="1">
    <location>
        <begin position="43"/>
        <end position="64"/>
    </location>
</feature>
<feature type="transmembrane region" description="Helical" evidence="1">
    <location>
        <begin position="124"/>
        <end position="143"/>
    </location>
</feature>
<name>A0A923FVT4_9PSED</name>
<dbReference type="AlphaFoldDB" id="A0A923FVT4"/>
<dbReference type="InterPro" id="IPR009936">
    <property type="entry name" value="DUF1468"/>
</dbReference>
<evidence type="ECO:0000313" key="4">
    <source>
        <dbReference type="EMBL" id="MBV4535856.1"/>
    </source>
</evidence>
<reference evidence="3" key="2">
    <citation type="submission" date="2020-07" db="EMBL/GenBank/DDBJ databases">
        <authorList>
            <person name="Lood C."/>
            <person name="Girard L."/>
        </authorList>
    </citation>
    <scope>NUCLEOTIDE SEQUENCE</scope>
    <source>
        <strain evidence="3">SWRI10</strain>
    </source>
</reference>
<dbReference type="Pfam" id="PF07331">
    <property type="entry name" value="TctB"/>
    <property type="match status" value="1"/>
</dbReference>
<reference evidence="4" key="3">
    <citation type="submission" date="2021-06" db="EMBL/GenBank/DDBJ databases">
        <title>Updating the genus Pseudomonas: Description of 43 new species and partition of the Pseudomonas putida group.</title>
        <authorList>
            <person name="Girard L."/>
            <person name="Lood C."/>
            <person name="Vandamme P."/>
            <person name="Rokni-Zadeh H."/>
            <person name="Van Noort V."/>
            <person name="Hofte M."/>
            <person name="Lavigne R."/>
            <person name="De Mot R."/>
        </authorList>
    </citation>
    <scope>NUCLEOTIDE SEQUENCE</scope>
    <source>
        <strain evidence="4">SWRI10</strain>
    </source>
</reference>
<evidence type="ECO:0000256" key="1">
    <source>
        <dbReference type="SAM" id="Phobius"/>
    </source>
</evidence>
<feature type="domain" description="DUF1468" evidence="2">
    <location>
        <begin position="12"/>
        <end position="148"/>
    </location>
</feature>
<gene>
    <name evidence="4" type="ORF">HU737_007705</name>
    <name evidence="3" type="ORF">HU737_04350</name>
</gene>
<feature type="transmembrane region" description="Helical" evidence="1">
    <location>
        <begin position="12"/>
        <end position="31"/>
    </location>
</feature>
<evidence type="ECO:0000313" key="3">
    <source>
        <dbReference type="EMBL" id="MBC3439903.1"/>
    </source>
</evidence>
<organism evidence="3">
    <name type="scientific">Pseudomonas urmiensis</name>
    <dbReference type="NCBI Taxonomy" id="2745493"/>
    <lineage>
        <taxon>Bacteria</taxon>
        <taxon>Pseudomonadati</taxon>
        <taxon>Pseudomonadota</taxon>
        <taxon>Gammaproteobacteria</taxon>
        <taxon>Pseudomonadales</taxon>
        <taxon>Pseudomonadaceae</taxon>
        <taxon>Pseudomonas</taxon>
    </lineage>
</organism>
<dbReference type="Proteomes" id="UP000599879">
    <property type="component" value="Unassembled WGS sequence"/>
</dbReference>
<dbReference type="EMBL" id="JABWRE020000001">
    <property type="protein sequence ID" value="MBV4535856.1"/>
    <property type="molecule type" value="Genomic_DNA"/>
</dbReference>
<protein>
    <submittedName>
        <fullName evidence="3">Tripartite tricarboxylate transporter TctB family protein</fullName>
    </submittedName>
</protein>
<sequence>MRLGLGDAREVIAGGLFLSFATLGVVLASDYPLGSAMRMGAGYFPLLVSAALGVLGVALLLRGLTVRVEAQAGDRLFSWRPGLLVSGSILAFAWLLPSLGLALATLLMTVLSGLARRQARVGELALLGMALGVFSVLVFAYGLGLNLPVLPT</sequence>
<evidence type="ECO:0000259" key="2">
    <source>
        <dbReference type="Pfam" id="PF07331"/>
    </source>
</evidence>
<keyword evidence="1" id="KW-0472">Membrane</keyword>
<proteinExistence type="predicted"/>
<keyword evidence="1" id="KW-0812">Transmembrane</keyword>
<comment type="caution">
    <text evidence="3">The sequence shown here is derived from an EMBL/GenBank/DDBJ whole genome shotgun (WGS) entry which is preliminary data.</text>
</comment>
<keyword evidence="1" id="KW-1133">Transmembrane helix</keyword>
<dbReference type="EMBL" id="JABWRE010000002">
    <property type="protein sequence ID" value="MBC3439903.1"/>
    <property type="molecule type" value="Genomic_DNA"/>
</dbReference>